<organism evidence="1">
    <name type="scientific">Anguilla anguilla</name>
    <name type="common">European freshwater eel</name>
    <name type="synonym">Muraena anguilla</name>
    <dbReference type="NCBI Taxonomy" id="7936"/>
    <lineage>
        <taxon>Eukaryota</taxon>
        <taxon>Metazoa</taxon>
        <taxon>Chordata</taxon>
        <taxon>Craniata</taxon>
        <taxon>Vertebrata</taxon>
        <taxon>Euteleostomi</taxon>
        <taxon>Actinopterygii</taxon>
        <taxon>Neopterygii</taxon>
        <taxon>Teleostei</taxon>
        <taxon>Anguilliformes</taxon>
        <taxon>Anguillidae</taxon>
        <taxon>Anguilla</taxon>
    </lineage>
</organism>
<dbReference type="EMBL" id="GBXM01021888">
    <property type="protein sequence ID" value="JAH86689.1"/>
    <property type="molecule type" value="Transcribed_RNA"/>
</dbReference>
<proteinExistence type="predicted"/>
<dbReference type="AlphaFoldDB" id="A0A0E9W8H2"/>
<evidence type="ECO:0000313" key="1">
    <source>
        <dbReference type="EMBL" id="JAH86689.1"/>
    </source>
</evidence>
<reference evidence="1" key="2">
    <citation type="journal article" date="2015" name="Fish Shellfish Immunol.">
        <title>Early steps in the European eel (Anguilla anguilla)-Vibrio vulnificus interaction in the gills: Role of the RtxA13 toxin.</title>
        <authorList>
            <person name="Callol A."/>
            <person name="Pajuelo D."/>
            <person name="Ebbesson L."/>
            <person name="Teles M."/>
            <person name="MacKenzie S."/>
            <person name="Amaro C."/>
        </authorList>
    </citation>
    <scope>NUCLEOTIDE SEQUENCE</scope>
</reference>
<name>A0A0E9W8H2_ANGAN</name>
<reference evidence="1" key="1">
    <citation type="submission" date="2014-11" db="EMBL/GenBank/DDBJ databases">
        <authorList>
            <person name="Amaro Gonzalez C."/>
        </authorList>
    </citation>
    <scope>NUCLEOTIDE SEQUENCE</scope>
</reference>
<protein>
    <submittedName>
        <fullName evidence="1">Uncharacterized protein</fullName>
    </submittedName>
</protein>
<accession>A0A0E9W8H2</accession>
<sequence>MEFGDYGFKMQTTPPKYDRAFNIID</sequence>